<comment type="caution">
    <text evidence="3">The sequence shown here is derived from an EMBL/GenBank/DDBJ whole genome shotgun (WGS) entry which is preliminary data.</text>
</comment>
<dbReference type="InterPro" id="IPR001667">
    <property type="entry name" value="DDH_dom"/>
</dbReference>
<dbReference type="InterPro" id="IPR038763">
    <property type="entry name" value="DHH_sf"/>
</dbReference>
<sequence length="387" mass="42368">MELTPKQQTTEQIKAAKKILLLTHTSPDGDALGSLLALSLVLKQLDKEVTAVVPDQIAASLKFLPNISEILKSFTFAKDFVITVDTSKVQVDRLGYKHIPQENKLNIVITPVGGSFEEKDVTFSHGSPKFDLMIVLDSPDLERLGSLYDSQSNLFYETPVINIDHHAGNDFFGKINWVDLTATSTAEILVSLVESLSREKALLNEDVATALLTGIITDTGSFQNVNTTPKSLTVAAQLVAAGGRQQEIIRHIFKTKPLSTLKLWGKILAKIQSEPELRFVWSKIERNDFVETGAEEAETTGIIDELLKSAPDIDFAMLITERQDGVHGSLRAVSPGVDVSAIAKLFGGGGHEAASAFQMYGANLVDKEPEILEKIRDYQRKRAGSLI</sequence>
<proteinExistence type="predicted"/>
<dbReference type="SUPFAM" id="SSF64182">
    <property type="entry name" value="DHH phosphoesterases"/>
    <property type="match status" value="1"/>
</dbReference>
<feature type="domain" description="DDH" evidence="1">
    <location>
        <begin position="18"/>
        <end position="215"/>
    </location>
</feature>
<gene>
    <name evidence="3" type="ORF">US94_C0019G0008</name>
</gene>
<dbReference type="InterPro" id="IPR051319">
    <property type="entry name" value="Oligoribo/pAp-PDE_c-di-AMP_PDE"/>
</dbReference>
<protein>
    <submittedName>
        <fullName evidence="3">Exopolyphosphatase-related protein</fullName>
    </submittedName>
</protein>
<dbReference type="AlphaFoldDB" id="A0A0G0K558"/>
<reference evidence="3 4" key="1">
    <citation type="journal article" date="2015" name="Nature">
        <title>rRNA introns, odd ribosomes, and small enigmatic genomes across a large radiation of phyla.</title>
        <authorList>
            <person name="Brown C.T."/>
            <person name="Hug L.A."/>
            <person name="Thomas B.C."/>
            <person name="Sharon I."/>
            <person name="Castelle C.J."/>
            <person name="Singh A."/>
            <person name="Wilkins M.J."/>
            <person name="Williams K.H."/>
            <person name="Banfield J.F."/>
        </authorList>
    </citation>
    <scope>NUCLEOTIDE SEQUENCE [LARGE SCALE GENOMIC DNA]</scope>
</reference>
<dbReference type="InterPro" id="IPR003156">
    <property type="entry name" value="DHHA1_dom"/>
</dbReference>
<dbReference type="PANTHER" id="PTHR47618:SF1">
    <property type="entry name" value="BIFUNCTIONAL OLIGORIBONUCLEASE AND PAP PHOSPHATASE NRNA"/>
    <property type="match status" value="1"/>
</dbReference>
<evidence type="ECO:0000259" key="1">
    <source>
        <dbReference type="Pfam" id="PF01368"/>
    </source>
</evidence>
<dbReference type="STRING" id="1618336.US94_C0019G0008"/>
<dbReference type="Pfam" id="PF01368">
    <property type="entry name" value="DHH"/>
    <property type="match status" value="1"/>
</dbReference>
<evidence type="ECO:0000313" key="3">
    <source>
        <dbReference type="EMBL" id="KKQ73942.1"/>
    </source>
</evidence>
<evidence type="ECO:0000313" key="4">
    <source>
        <dbReference type="Proteomes" id="UP000034498"/>
    </source>
</evidence>
<dbReference type="EMBL" id="LBUX01000019">
    <property type="protein sequence ID" value="KKQ73942.1"/>
    <property type="molecule type" value="Genomic_DNA"/>
</dbReference>
<name>A0A0G0K558_9BACT</name>
<accession>A0A0G0K558</accession>
<dbReference type="Pfam" id="PF02272">
    <property type="entry name" value="DHHA1"/>
    <property type="match status" value="1"/>
</dbReference>
<feature type="domain" description="DHHA1" evidence="2">
    <location>
        <begin position="291"/>
        <end position="379"/>
    </location>
</feature>
<dbReference type="Gene3D" id="3.10.310.30">
    <property type="match status" value="1"/>
</dbReference>
<dbReference type="GO" id="GO:0003676">
    <property type="term" value="F:nucleic acid binding"/>
    <property type="evidence" value="ECO:0007669"/>
    <property type="project" value="InterPro"/>
</dbReference>
<dbReference type="Gene3D" id="3.90.1640.10">
    <property type="entry name" value="inorganic pyrophosphatase (n-terminal core)"/>
    <property type="match status" value="2"/>
</dbReference>
<dbReference type="PATRIC" id="fig|1618336.3.peg.347"/>
<dbReference type="Proteomes" id="UP000034498">
    <property type="component" value="Unassembled WGS sequence"/>
</dbReference>
<dbReference type="PANTHER" id="PTHR47618">
    <property type="entry name" value="BIFUNCTIONAL OLIGORIBONUCLEASE AND PAP PHOSPHATASE NRNA"/>
    <property type="match status" value="1"/>
</dbReference>
<organism evidence="3 4">
    <name type="scientific">Berkelbacteria bacterium GW2011_GWB1_38_5</name>
    <dbReference type="NCBI Taxonomy" id="1618336"/>
    <lineage>
        <taxon>Bacteria</taxon>
        <taxon>Candidatus Berkelbacteria</taxon>
    </lineage>
</organism>
<evidence type="ECO:0000259" key="2">
    <source>
        <dbReference type="Pfam" id="PF02272"/>
    </source>
</evidence>